<name>A0A375ACU0_9GAMM</name>
<evidence type="ECO:0000313" key="1">
    <source>
        <dbReference type="EMBL" id="SLM63912.1"/>
    </source>
</evidence>
<dbReference type="RefSeq" id="WP_158513807.1">
    <property type="nucleotide sequence ID" value="NZ_LT615367.1"/>
</dbReference>
<dbReference type="Proteomes" id="UP000294820">
    <property type="component" value="Chromosome 1"/>
</dbReference>
<sequence>MNTERADKQGSQTFSGLCLQTSSVWHNSHADAYSLTDWRITFYPALRSQTENYPA</sequence>
<dbReference type="EMBL" id="LT615367">
    <property type="protein sequence ID" value="SLM63912.1"/>
    <property type="molecule type" value="Genomic_DNA"/>
</dbReference>
<evidence type="ECO:0000313" key="2">
    <source>
        <dbReference type="Proteomes" id="UP000294820"/>
    </source>
</evidence>
<gene>
    <name evidence="1" type="ORF">DAQ1742_03082</name>
</gene>
<organism evidence="1 2">
    <name type="scientific">Dickeya aquatica</name>
    <dbReference type="NCBI Taxonomy" id="1401087"/>
    <lineage>
        <taxon>Bacteria</taxon>
        <taxon>Pseudomonadati</taxon>
        <taxon>Pseudomonadota</taxon>
        <taxon>Gammaproteobacteria</taxon>
        <taxon>Enterobacterales</taxon>
        <taxon>Pectobacteriaceae</taxon>
        <taxon>Dickeya</taxon>
    </lineage>
</organism>
<protein>
    <submittedName>
        <fullName evidence="1">Uncharacterized protein</fullName>
    </submittedName>
</protein>
<dbReference type="KEGG" id="daq:DAQ1742_03082"/>
<proteinExistence type="predicted"/>
<accession>A0A375ACU0</accession>
<keyword evidence="2" id="KW-1185">Reference proteome</keyword>
<reference evidence="1 2" key="1">
    <citation type="submission" date="2016-09" db="EMBL/GenBank/DDBJ databases">
        <authorList>
            <person name="Reverchon S."/>
            <person name="Nasser W."/>
            <person name="Leonard S."/>
            <person name="Brochier C."/>
            <person name="Duprey A."/>
        </authorList>
    </citation>
    <scope>NUCLEOTIDE SEQUENCE [LARGE SCALE GENOMIC DNA]</scope>
    <source>
        <strain evidence="1 2">174/2</strain>
    </source>
</reference>
<dbReference type="AlphaFoldDB" id="A0A375ACU0"/>